<keyword evidence="4" id="KW-1185">Reference proteome</keyword>
<dbReference type="PANTHER" id="PTHR35936">
    <property type="entry name" value="MEMBRANE-BOUND LYTIC MUREIN TRANSGLYCOSYLASE F"/>
    <property type="match status" value="1"/>
</dbReference>
<feature type="signal peptide" evidence="2">
    <location>
        <begin position="1"/>
        <end position="25"/>
    </location>
</feature>
<comment type="similarity">
    <text evidence="1">Belongs to the bacterial solute-binding protein 3 family.</text>
</comment>
<dbReference type="PANTHER" id="PTHR35936:SF25">
    <property type="entry name" value="ABC TRANSPORTER SUBSTRATE-BINDING PROTEIN"/>
    <property type="match status" value="1"/>
</dbReference>
<organism evidence="3 4">
    <name type="scientific">Aquipseudomonas campi</name>
    <dbReference type="NCBI Taxonomy" id="2731681"/>
    <lineage>
        <taxon>Bacteria</taxon>
        <taxon>Pseudomonadati</taxon>
        <taxon>Pseudomonadota</taxon>
        <taxon>Gammaproteobacteria</taxon>
        <taxon>Pseudomonadales</taxon>
        <taxon>Pseudomonadaceae</taxon>
        <taxon>Aquipseudomonas</taxon>
    </lineage>
</organism>
<name>A0A6M8FGT7_9GAMM</name>
<dbReference type="EMBL" id="CP053697">
    <property type="protein sequence ID" value="QKE63977.1"/>
    <property type="molecule type" value="Genomic_DNA"/>
</dbReference>
<proteinExistence type="inferred from homology"/>
<evidence type="ECO:0000256" key="1">
    <source>
        <dbReference type="ARBA" id="ARBA00010333"/>
    </source>
</evidence>
<evidence type="ECO:0000313" key="3">
    <source>
        <dbReference type="EMBL" id="QKE63977.1"/>
    </source>
</evidence>
<accession>A0A6M8FGT7</accession>
<dbReference type="KEGG" id="pcam:HNE05_11640"/>
<gene>
    <name evidence="3" type="ORF">HNE05_11640</name>
</gene>
<dbReference type="SUPFAM" id="SSF53850">
    <property type="entry name" value="Periplasmic binding protein-like II"/>
    <property type="match status" value="1"/>
</dbReference>
<feature type="chain" id="PRO_5026761374" evidence="2">
    <location>
        <begin position="26"/>
        <end position="259"/>
    </location>
</feature>
<dbReference type="RefSeq" id="WP_173208479.1">
    <property type="nucleotide sequence ID" value="NZ_CP053697.2"/>
</dbReference>
<protein>
    <submittedName>
        <fullName evidence="3">Transporter substrate-binding domain-containing protein</fullName>
    </submittedName>
</protein>
<keyword evidence="2" id="KW-0732">Signal</keyword>
<dbReference type="Gene3D" id="3.40.190.10">
    <property type="entry name" value="Periplasmic binding protein-like II"/>
    <property type="match status" value="2"/>
</dbReference>
<reference evidence="3" key="1">
    <citation type="submission" date="2020-07" db="EMBL/GenBank/DDBJ databases">
        <title>Nitrate ammonifying Pseudomonas campi sp. nov. isolated from German agricultural grassland.</title>
        <authorList>
            <person name="Timsy T."/>
            <person name="Ulrich A."/>
            <person name="Spanner T."/>
            <person name="Foesel B."/>
            <person name="Kolb S."/>
            <person name="Horn M.A."/>
            <person name="Behrendt U."/>
        </authorList>
    </citation>
    <scope>NUCLEOTIDE SEQUENCE</scope>
    <source>
        <strain evidence="3">S1-A32-2</strain>
    </source>
</reference>
<dbReference type="Proteomes" id="UP000501379">
    <property type="component" value="Chromosome"/>
</dbReference>
<evidence type="ECO:0000313" key="4">
    <source>
        <dbReference type="Proteomes" id="UP000501379"/>
    </source>
</evidence>
<evidence type="ECO:0000256" key="2">
    <source>
        <dbReference type="SAM" id="SignalP"/>
    </source>
</evidence>
<dbReference type="AlphaFoldDB" id="A0A6M8FGT7"/>
<sequence>MQLRRKLLVRGASFLLAFLAGSAHGETLTIAGDIWCPINCEPGSAKPGIFVELARDIFAESGIQVHYQARNWARVLQEVRRGEINAAVGAGHDDAPDFLFTREPVALSRNCFYTSQDSAWRYAGVESLPAVRLGVINDYSYGPQINAYIDARHGHGDRVQKAAGDQALNLNLSKLMHGRLDALIENSWVIQARLAALGHNRNELREAGCRETDAPIYLAFSPALPSSARYVELFEQGLQRYRADGRMQVLLESYGVGQP</sequence>